<comment type="function">
    <text evidence="1 13">Essential for recycling GMP and indirectly, cGMP.</text>
</comment>
<dbReference type="Gene3D" id="3.40.50.300">
    <property type="entry name" value="P-loop containing nucleotide triphosphate hydrolases"/>
    <property type="match status" value="1"/>
</dbReference>
<dbReference type="InterPro" id="IPR008144">
    <property type="entry name" value="Guanylate_kin-like_dom"/>
</dbReference>
<gene>
    <name evidence="13" type="primary">gmk</name>
    <name evidence="15" type="ORF">LX73_2068</name>
</gene>
<keyword evidence="10 13" id="KW-0067">ATP-binding</keyword>
<evidence type="ECO:0000256" key="12">
    <source>
        <dbReference type="ARBA" id="ARBA00048594"/>
    </source>
</evidence>
<keyword evidence="9 13" id="KW-0418">Kinase</keyword>
<dbReference type="InterPro" id="IPR020590">
    <property type="entry name" value="Guanylate_kinase_CS"/>
</dbReference>
<dbReference type="FunFam" id="3.30.63.10:FF:000005">
    <property type="entry name" value="Guanylate kinase"/>
    <property type="match status" value="1"/>
</dbReference>
<organism evidence="15 16">
    <name type="scientific">Fodinibius salinus</name>
    <dbReference type="NCBI Taxonomy" id="860790"/>
    <lineage>
        <taxon>Bacteria</taxon>
        <taxon>Pseudomonadati</taxon>
        <taxon>Balneolota</taxon>
        <taxon>Balneolia</taxon>
        <taxon>Balneolales</taxon>
        <taxon>Balneolaceae</taxon>
        <taxon>Fodinibius</taxon>
    </lineage>
</organism>
<evidence type="ECO:0000256" key="13">
    <source>
        <dbReference type="HAMAP-Rule" id="MF_00328"/>
    </source>
</evidence>
<evidence type="ECO:0000256" key="7">
    <source>
        <dbReference type="ARBA" id="ARBA00022679"/>
    </source>
</evidence>
<dbReference type="GO" id="GO:0004385">
    <property type="term" value="F:GMP kinase activity"/>
    <property type="evidence" value="ECO:0007669"/>
    <property type="project" value="UniProtKB-UniRule"/>
</dbReference>
<evidence type="ECO:0000256" key="10">
    <source>
        <dbReference type="ARBA" id="ARBA00022840"/>
    </source>
</evidence>
<reference evidence="15 16" key="1">
    <citation type="submission" date="2019-07" db="EMBL/GenBank/DDBJ databases">
        <title>Genomic Encyclopedia of Archaeal and Bacterial Type Strains, Phase II (KMG-II): from individual species to whole genera.</title>
        <authorList>
            <person name="Goeker M."/>
        </authorList>
    </citation>
    <scope>NUCLEOTIDE SEQUENCE [LARGE SCALE GENOMIC DNA]</scope>
    <source>
        <strain evidence="15 16">DSM 21935</strain>
    </source>
</reference>
<dbReference type="Proteomes" id="UP000324595">
    <property type="component" value="Unassembled WGS sequence"/>
</dbReference>
<dbReference type="Gene3D" id="3.30.63.10">
    <property type="entry name" value="Guanylate Kinase phosphate binding domain"/>
    <property type="match status" value="1"/>
</dbReference>
<evidence type="ECO:0000256" key="9">
    <source>
        <dbReference type="ARBA" id="ARBA00022777"/>
    </source>
</evidence>
<comment type="caution">
    <text evidence="15">The sequence shown here is derived from an EMBL/GenBank/DDBJ whole genome shotgun (WGS) entry which is preliminary data.</text>
</comment>
<dbReference type="PANTHER" id="PTHR23117">
    <property type="entry name" value="GUANYLATE KINASE-RELATED"/>
    <property type="match status" value="1"/>
</dbReference>
<dbReference type="PROSITE" id="PS00856">
    <property type="entry name" value="GUANYLATE_KINASE_1"/>
    <property type="match status" value="1"/>
</dbReference>
<comment type="catalytic activity">
    <reaction evidence="12 13">
        <text>GMP + ATP = GDP + ADP</text>
        <dbReference type="Rhea" id="RHEA:20780"/>
        <dbReference type="ChEBI" id="CHEBI:30616"/>
        <dbReference type="ChEBI" id="CHEBI:58115"/>
        <dbReference type="ChEBI" id="CHEBI:58189"/>
        <dbReference type="ChEBI" id="CHEBI:456216"/>
        <dbReference type="EC" id="2.7.4.8"/>
    </reaction>
</comment>
<keyword evidence="7 13" id="KW-0808">Transferase</keyword>
<keyword evidence="16" id="KW-1185">Reference proteome</keyword>
<evidence type="ECO:0000256" key="6">
    <source>
        <dbReference type="ARBA" id="ARBA00022490"/>
    </source>
</evidence>
<dbReference type="PROSITE" id="PS50052">
    <property type="entry name" value="GUANYLATE_KINASE_2"/>
    <property type="match status" value="1"/>
</dbReference>
<protein>
    <recommendedName>
        <fullName evidence="5 13">Guanylate kinase</fullName>
        <ecNumber evidence="4 13">2.7.4.8</ecNumber>
    </recommendedName>
    <alternativeName>
        <fullName evidence="11 13">GMP kinase</fullName>
    </alternativeName>
</protein>
<dbReference type="InterPro" id="IPR027417">
    <property type="entry name" value="P-loop_NTPase"/>
</dbReference>
<keyword evidence="6 13" id="KW-0963">Cytoplasm</keyword>
<sequence length="193" mass="21806">MSNNPTGKVIVIVAPSGAGKTTLAQRLLNDFSDIKFSVSATTRPPREDEIHGEDYYFLSDEEFDQKIKNDEFLEWESYSGNRYGTLQSEVDKLVETGYFPLLDIEVRGALNVAQMYNSNAVSIFIEPPSMDVLAQRLSGRGSETDDSLTKRLKRAEKEMQYADRFDHIVINDDLDTAYSKIASIVEPYITEKS</sequence>
<name>A0A5D3YIZ4_9BACT</name>
<comment type="subcellular location">
    <subcellularLocation>
        <location evidence="2 13">Cytoplasm</location>
    </subcellularLocation>
</comment>
<evidence type="ECO:0000256" key="2">
    <source>
        <dbReference type="ARBA" id="ARBA00004496"/>
    </source>
</evidence>
<dbReference type="EMBL" id="VNHY01000003">
    <property type="protein sequence ID" value="TYP92705.1"/>
    <property type="molecule type" value="Genomic_DNA"/>
</dbReference>
<dbReference type="NCBIfam" id="TIGR03263">
    <property type="entry name" value="guanyl_kin"/>
    <property type="match status" value="1"/>
</dbReference>
<dbReference type="InterPro" id="IPR008145">
    <property type="entry name" value="GK/Ca_channel_bsu"/>
</dbReference>
<dbReference type="EC" id="2.7.4.8" evidence="4 13"/>
<dbReference type="GO" id="GO:0005829">
    <property type="term" value="C:cytosol"/>
    <property type="evidence" value="ECO:0007669"/>
    <property type="project" value="TreeGrafter"/>
</dbReference>
<dbReference type="HAMAP" id="MF_00328">
    <property type="entry name" value="Guanylate_kinase"/>
    <property type="match status" value="1"/>
</dbReference>
<evidence type="ECO:0000256" key="1">
    <source>
        <dbReference type="ARBA" id="ARBA00003531"/>
    </source>
</evidence>
<dbReference type="AlphaFoldDB" id="A0A5D3YIZ4"/>
<feature type="binding site" evidence="13">
    <location>
        <begin position="14"/>
        <end position="21"/>
    </location>
    <ligand>
        <name>ATP</name>
        <dbReference type="ChEBI" id="CHEBI:30616"/>
    </ligand>
</feature>
<evidence type="ECO:0000259" key="14">
    <source>
        <dbReference type="PROSITE" id="PS50052"/>
    </source>
</evidence>
<dbReference type="OrthoDB" id="9808150at2"/>
<dbReference type="CDD" id="cd00071">
    <property type="entry name" value="GMPK"/>
    <property type="match status" value="1"/>
</dbReference>
<evidence type="ECO:0000256" key="4">
    <source>
        <dbReference type="ARBA" id="ARBA00012961"/>
    </source>
</evidence>
<proteinExistence type="inferred from homology"/>
<evidence type="ECO:0000256" key="5">
    <source>
        <dbReference type="ARBA" id="ARBA00016296"/>
    </source>
</evidence>
<feature type="domain" description="Guanylate kinase-like" evidence="14">
    <location>
        <begin position="7"/>
        <end position="186"/>
    </location>
</feature>
<evidence type="ECO:0000313" key="15">
    <source>
        <dbReference type="EMBL" id="TYP92705.1"/>
    </source>
</evidence>
<dbReference type="SUPFAM" id="SSF52540">
    <property type="entry name" value="P-loop containing nucleoside triphosphate hydrolases"/>
    <property type="match status" value="1"/>
</dbReference>
<keyword evidence="8 13" id="KW-0547">Nucleotide-binding</keyword>
<evidence type="ECO:0000256" key="3">
    <source>
        <dbReference type="ARBA" id="ARBA00005790"/>
    </source>
</evidence>
<evidence type="ECO:0000256" key="11">
    <source>
        <dbReference type="ARBA" id="ARBA00030128"/>
    </source>
</evidence>
<dbReference type="RefSeq" id="WP_148899396.1">
    <property type="nucleotide sequence ID" value="NZ_VNHY01000003.1"/>
</dbReference>
<evidence type="ECO:0000256" key="8">
    <source>
        <dbReference type="ARBA" id="ARBA00022741"/>
    </source>
</evidence>
<dbReference type="SMART" id="SM00072">
    <property type="entry name" value="GuKc"/>
    <property type="match status" value="1"/>
</dbReference>
<comment type="similarity">
    <text evidence="3 13">Belongs to the guanylate kinase family.</text>
</comment>
<dbReference type="GO" id="GO:0005524">
    <property type="term" value="F:ATP binding"/>
    <property type="evidence" value="ECO:0007669"/>
    <property type="project" value="UniProtKB-UniRule"/>
</dbReference>
<dbReference type="PANTHER" id="PTHR23117:SF13">
    <property type="entry name" value="GUANYLATE KINASE"/>
    <property type="match status" value="1"/>
</dbReference>
<accession>A0A5D3YIZ4</accession>
<dbReference type="InterPro" id="IPR017665">
    <property type="entry name" value="Guanylate_kinase"/>
</dbReference>
<evidence type="ECO:0000313" key="16">
    <source>
        <dbReference type="Proteomes" id="UP000324595"/>
    </source>
</evidence>
<dbReference type="Pfam" id="PF00625">
    <property type="entry name" value="Guanylate_kin"/>
    <property type="match status" value="1"/>
</dbReference>